<dbReference type="AlphaFoldDB" id="U2LJ76"/>
<gene>
    <name evidence="3" type="ORF">HMPREF1218_2029</name>
</gene>
<keyword evidence="1" id="KW-0175">Coiled coil</keyword>
<evidence type="ECO:0000313" key="4">
    <source>
        <dbReference type="Proteomes" id="UP000016600"/>
    </source>
</evidence>
<dbReference type="RefSeq" id="WP_021582782.1">
    <property type="nucleotide sequence ID" value="NZ_AWET01000003.1"/>
</dbReference>
<keyword evidence="4" id="KW-1185">Reference proteome</keyword>
<dbReference type="Pfam" id="PF04965">
    <property type="entry name" value="GPW_gp25"/>
    <property type="match status" value="1"/>
</dbReference>
<evidence type="ECO:0000256" key="1">
    <source>
        <dbReference type="SAM" id="Coils"/>
    </source>
</evidence>
<dbReference type="PATRIC" id="fig|1081904.3.peg.27"/>
<sequence>MDYLKLPLDLSSALEGRMERCSNEESIAQHIMMLIVSHYGEVESKNDYGSIIWNLEYNQVVINNDWEENVKKSLEKTITKYERRLKDIRVQVDLTEVEEEIRNKYPNARRRVKIWVFGLLVANDRPFHFSTHLYISPISQ</sequence>
<organism evidence="3 4">
    <name type="scientific">Hoylesella pleuritidis F0068</name>
    <dbReference type="NCBI Taxonomy" id="1081904"/>
    <lineage>
        <taxon>Bacteria</taxon>
        <taxon>Pseudomonadati</taxon>
        <taxon>Bacteroidota</taxon>
        <taxon>Bacteroidia</taxon>
        <taxon>Bacteroidales</taxon>
        <taxon>Prevotellaceae</taxon>
        <taxon>Hoylesella</taxon>
    </lineage>
</organism>
<dbReference type="Proteomes" id="UP000016600">
    <property type="component" value="Unassembled WGS sequence"/>
</dbReference>
<name>U2LJ76_9BACT</name>
<proteinExistence type="predicted"/>
<comment type="caution">
    <text evidence="3">The sequence shown here is derived from an EMBL/GenBank/DDBJ whole genome shotgun (WGS) entry which is preliminary data.</text>
</comment>
<reference evidence="3 4" key="1">
    <citation type="submission" date="2013-08" db="EMBL/GenBank/DDBJ databases">
        <authorList>
            <person name="Durkin A.S."/>
            <person name="Haft D.R."/>
            <person name="McCorrison J."/>
            <person name="Torralba M."/>
            <person name="Gillis M."/>
            <person name="Haft D.H."/>
            <person name="Methe B."/>
            <person name="Sutton G."/>
            <person name="Nelson K.E."/>
        </authorList>
    </citation>
    <scope>NUCLEOTIDE SEQUENCE [LARGE SCALE GENOMIC DNA]</scope>
    <source>
        <strain evidence="3 4">F0068</strain>
    </source>
</reference>
<dbReference type="SUPFAM" id="SSF160719">
    <property type="entry name" value="gpW/gp25-like"/>
    <property type="match status" value="1"/>
</dbReference>
<dbReference type="InterPro" id="IPR007048">
    <property type="entry name" value="IraD/Gp25-like"/>
</dbReference>
<dbReference type="Gene3D" id="3.10.450.40">
    <property type="match status" value="1"/>
</dbReference>
<dbReference type="EMBL" id="AWET01000003">
    <property type="protein sequence ID" value="ERK04321.1"/>
    <property type="molecule type" value="Genomic_DNA"/>
</dbReference>
<feature type="domain" description="IraD/Gp25-like" evidence="2">
    <location>
        <begin position="23"/>
        <end position="98"/>
    </location>
</feature>
<evidence type="ECO:0000313" key="3">
    <source>
        <dbReference type="EMBL" id="ERK04321.1"/>
    </source>
</evidence>
<accession>U2LJ76</accession>
<evidence type="ECO:0000259" key="2">
    <source>
        <dbReference type="Pfam" id="PF04965"/>
    </source>
</evidence>
<feature type="coiled-coil region" evidence="1">
    <location>
        <begin position="71"/>
        <end position="98"/>
    </location>
</feature>
<protein>
    <submittedName>
        <fullName evidence="3">Putative lysozyme</fullName>
    </submittedName>
</protein>